<evidence type="ECO:0008006" key="4">
    <source>
        <dbReference type="Google" id="ProtNLM"/>
    </source>
</evidence>
<dbReference type="EMBL" id="BMCU01000001">
    <property type="protein sequence ID" value="GGF95132.1"/>
    <property type="molecule type" value="Genomic_DNA"/>
</dbReference>
<dbReference type="Proteomes" id="UP000654257">
    <property type="component" value="Unassembled WGS sequence"/>
</dbReference>
<keyword evidence="3" id="KW-1185">Reference proteome</keyword>
<proteinExistence type="predicted"/>
<accession>A0A917CR65</accession>
<reference evidence="2" key="2">
    <citation type="submission" date="2020-09" db="EMBL/GenBank/DDBJ databases">
        <authorList>
            <person name="Sun Q."/>
            <person name="Sedlacek I."/>
        </authorList>
    </citation>
    <scope>NUCLEOTIDE SEQUENCE</scope>
    <source>
        <strain evidence="2">CCM 7905</strain>
    </source>
</reference>
<reference evidence="2" key="1">
    <citation type="journal article" date="2014" name="Int. J. Syst. Evol. Microbiol.">
        <title>Complete genome sequence of Corynebacterium casei LMG S-19264T (=DSM 44701T), isolated from a smear-ripened cheese.</title>
        <authorList>
            <consortium name="US DOE Joint Genome Institute (JGI-PGF)"/>
            <person name="Walter F."/>
            <person name="Albersmeier A."/>
            <person name="Kalinowski J."/>
            <person name="Ruckert C."/>
        </authorList>
    </citation>
    <scope>NUCLEOTIDE SEQUENCE</scope>
    <source>
        <strain evidence="2">CCM 7905</strain>
    </source>
</reference>
<feature type="region of interest" description="Disordered" evidence="1">
    <location>
        <begin position="27"/>
        <end position="96"/>
    </location>
</feature>
<protein>
    <recommendedName>
        <fullName evidence="4">Lipoprotein</fullName>
    </recommendedName>
</protein>
<organism evidence="2 3">
    <name type="scientific">Rhodococcoides trifolii</name>
    <dbReference type="NCBI Taxonomy" id="908250"/>
    <lineage>
        <taxon>Bacteria</taxon>
        <taxon>Bacillati</taxon>
        <taxon>Actinomycetota</taxon>
        <taxon>Actinomycetes</taxon>
        <taxon>Mycobacteriales</taxon>
        <taxon>Nocardiaceae</taxon>
        <taxon>Rhodococcoides</taxon>
    </lineage>
</organism>
<evidence type="ECO:0000313" key="2">
    <source>
        <dbReference type="EMBL" id="GGF95132.1"/>
    </source>
</evidence>
<name>A0A917CR65_9NOCA</name>
<gene>
    <name evidence="2" type="ORF">GCM10007304_06190</name>
</gene>
<dbReference type="PROSITE" id="PS51257">
    <property type="entry name" value="PROKAR_LIPOPROTEIN"/>
    <property type="match status" value="1"/>
</dbReference>
<feature type="compositionally biased region" description="Low complexity" evidence="1">
    <location>
        <begin position="30"/>
        <end position="51"/>
    </location>
</feature>
<dbReference type="AlphaFoldDB" id="A0A917CR65"/>
<sequence>MTHSNRVRAAVATAAVAVAMTVGSCSSDKVVTSTPAESVPSTVSSVETTVPRIDLPDTPVPDTPVPDSSVEEAERTAPTAPSGNVHPSRPGSEEVAVDPASYLRGNGYYVVSPSGNVFCGLFPDGSSAGFVGCQAGSSVAPTDGPQCGNAGNSTYAVRVEQAGAVHFCTNQGIYAAGADTPVLNYGEIITVGPVYCVSREEGMSCALTGSNAFLLSREQNYTYR</sequence>
<evidence type="ECO:0000313" key="3">
    <source>
        <dbReference type="Proteomes" id="UP000654257"/>
    </source>
</evidence>
<comment type="caution">
    <text evidence="2">The sequence shown here is derived from an EMBL/GenBank/DDBJ whole genome shotgun (WGS) entry which is preliminary data.</text>
</comment>
<evidence type="ECO:0000256" key="1">
    <source>
        <dbReference type="SAM" id="MobiDB-lite"/>
    </source>
</evidence>
<dbReference type="RefSeq" id="WP_188543210.1">
    <property type="nucleotide sequence ID" value="NZ_BMCU01000001.1"/>
</dbReference>